<organism evidence="2 3">
    <name type="scientific">Prauserella rugosa</name>
    <dbReference type="NCBI Taxonomy" id="43354"/>
    <lineage>
        <taxon>Bacteria</taxon>
        <taxon>Bacillati</taxon>
        <taxon>Actinomycetota</taxon>
        <taxon>Actinomycetes</taxon>
        <taxon>Pseudonocardiales</taxon>
        <taxon>Pseudonocardiaceae</taxon>
        <taxon>Prauserella</taxon>
    </lineage>
</organism>
<accession>A0A660C8K4</accession>
<feature type="region of interest" description="Disordered" evidence="1">
    <location>
        <begin position="111"/>
        <end position="146"/>
    </location>
</feature>
<keyword evidence="3" id="KW-1185">Reference proteome</keyword>
<feature type="region of interest" description="Disordered" evidence="1">
    <location>
        <begin position="186"/>
        <end position="219"/>
    </location>
</feature>
<feature type="compositionally biased region" description="Polar residues" evidence="1">
    <location>
        <begin position="1"/>
        <end position="14"/>
    </location>
</feature>
<dbReference type="EMBL" id="VLJV01000002">
    <property type="protein sequence ID" value="TWH16013.1"/>
    <property type="molecule type" value="Genomic_DNA"/>
</dbReference>
<protein>
    <submittedName>
        <fullName evidence="2">Uncharacterized protein</fullName>
    </submittedName>
</protein>
<reference evidence="2 3" key="1">
    <citation type="submission" date="2019-07" db="EMBL/GenBank/DDBJ databases">
        <title>R&amp;d 2014.</title>
        <authorList>
            <person name="Klenk H.-P."/>
        </authorList>
    </citation>
    <scope>NUCLEOTIDE SEQUENCE [LARGE SCALE GENOMIC DNA]</scope>
    <source>
        <strain evidence="2 3">DSM 43194</strain>
    </source>
</reference>
<comment type="caution">
    <text evidence="2">The sequence shown here is derived from an EMBL/GenBank/DDBJ whole genome shotgun (WGS) entry which is preliminary data.</text>
</comment>
<sequence>MSNLSNADASNDTPTKAGGDFPHRIEAAYLESPGWVTVPRWVQLSGISPLARELAAELVDGANRVHGDMAPTLDREYLAWVVGVSRYDKIARALRELVDIDFLVIYSGGTDRNGNRTHRHDSRTGRKLPDTYGIRPNPPESYAGPRNTTEAYELFLRDRESARQRSGSSKRALSIPRQSFTRVSAFPRVTPTPPTEGAGSYPPLSGAKKPQVTPTPPVKGVATSPVGDVVMFSQVTPTPPSYACARVDLSLISSPRRGEEIRLSPCRAVRRSRPPRARTSTMWRRRRSLNRLRGSALLPAWGRRSL</sequence>
<evidence type="ECO:0000313" key="2">
    <source>
        <dbReference type="EMBL" id="TWH16013.1"/>
    </source>
</evidence>
<proteinExistence type="predicted"/>
<gene>
    <name evidence="2" type="ORF">JD82_05001</name>
</gene>
<feature type="non-terminal residue" evidence="2">
    <location>
        <position position="306"/>
    </location>
</feature>
<name>A0A660C8K4_9PSEU</name>
<feature type="region of interest" description="Disordered" evidence="1">
    <location>
        <begin position="1"/>
        <end position="20"/>
    </location>
</feature>
<dbReference type="Proteomes" id="UP000317303">
    <property type="component" value="Unassembled WGS sequence"/>
</dbReference>
<dbReference type="AlphaFoldDB" id="A0A660C8K4"/>
<dbReference type="RefSeq" id="WP_211355373.1">
    <property type="nucleotide sequence ID" value="NZ_VLJV01000002.1"/>
</dbReference>
<evidence type="ECO:0000256" key="1">
    <source>
        <dbReference type="SAM" id="MobiDB-lite"/>
    </source>
</evidence>
<evidence type="ECO:0000313" key="3">
    <source>
        <dbReference type="Proteomes" id="UP000317303"/>
    </source>
</evidence>